<feature type="compositionally biased region" description="Basic and acidic residues" evidence="1">
    <location>
        <begin position="824"/>
        <end position="860"/>
    </location>
</feature>
<gene>
    <name evidence="2" type="ORF">P5673_011208</name>
</gene>
<reference evidence="2" key="1">
    <citation type="journal article" date="2023" name="G3 (Bethesda)">
        <title>Whole genome assembly and annotation of the endangered Caribbean coral Acropora cervicornis.</title>
        <authorList>
            <person name="Selwyn J.D."/>
            <person name="Vollmer S.V."/>
        </authorList>
    </citation>
    <scope>NUCLEOTIDE SEQUENCE</scope>
    <source>
        <strain evidence="2">K2</strain>
    </source>
</reference>
<feature type="compositionally biased region" description="Basic and acidic residues" evidence="1">
    <location>
        <begin position="102"/>
        <end position="114"/>
    </location>
</feature>
<evidence type="ECO:0000256" key="1">
    <source>
        <dbReference type="SAM" id="MobiDB-lite"/>
    </source>
</evidence>
<feature type="compositionally biased region" description="Low complexity" evidence="1">
    <location>
        <begin position="764"/>
        <end position="779"/>
    </location>
</feature>
<comment type="caution">
    <text evidence="2">The sequence shown here is derived from an EMBL/GenBank/DDBJ whole genome shotgun (WGS) entry which is preliminary data.</text>
</comment>
<keyword evidence="3" id="KW-1185">Reference proteome</keyword>
<dbReference type="EMBL" id="JARQWQ010000020">
    <property type="protein sequence ID" value="KAK2565257.1"/>
    <property type="molecule type" value="Genomic_DNA"/>
</dbReference>
<feature type="compositionally biased region" description="Polar residues" evidence="1">
    <location>
        <begin position="285"/>
        <end position="301"/>
    </location>
</feature>
<feature type="compositionally biased region" description="Acidic residues" evidence="1">
    <location>
        <begin position="522"/>
        <end position="534"/>
    </location>
</feature>
<feature type="compositionally biased region" description="Polar residues" evidence="1">
    <location>
        <begin position="115"/>
        <end position="127"/>
    </location>
</feature>
<feature type="compositionally biased region" description="Basic and acidic residues" evidence="1">
    <location>
        <begin position="716"/>
        <end position="729"/>
    </location>
</feature>
<reference evidence="2" key="2">
    <citation type="journal article" date="2023" name="Science">
        <title>Genomic signatures of disease resistance in endangered staghorn corals.</title>
        <authorList>
            <person name="Vollmer S.V."/>
            <person name="Selwyn J.D."/>
            <person name="Despard B.A."/>
            <person name="Roesel C.L."/>
        </authorList>
    </citation>
    <scope>NUCLEOTIDE SEQUENCE</scope>
    <source>
        <strain evidence="2">K2</strain>
    </source>
</reference>
<proteinExistence type="predicted"/>
<feature type="compositionally biased region" description="Basic and acidic residues" evidence="1">
    <location>
        <begin position="481"/>
        <end position="498"/>
    </location>
</feature>
<evidence type="ECO:0000313" key="2">
    <source>
        <dbReference type="EMBL" id="KAK2565257.1"/>
    </source>
</evidence>
<feature type="region of interest" description="Disordered" evidence="1">
    <location>
        <begin position="209"/>
        <end position="308"/>
    </location>
</feature>
<feature type="compositionally biased region" description="Basic and acidic residues" evidence="1">
    <location>
        <begin position="233"/>
        <end position="244"/>
    </location>
</feature>
<feature type="compositionally biased region" description="Basic and acidic residues" evidence="1">
    <location>
        <begin position="780"/>
        <end position="790"/>
    </location>
</feature>
<feature type="compositionally biased region" description="Basic and acidic residues" evidence="1">
    <location>
        <begin position="320"/>
        <end position="338"/>
    </location>
</feature>
<feature type="compositionally biased region" description="Basic and acidic residues" evidence="1">
    <location>
        <begin position="647"/>
        <end position="668"/>
    </location>
</feature>
<feature type="compositionally biased region" description="Basic and acidic residues" evidence="1">
    <location>
        <begin position="801"/>
        <end position="812"/>
    </location>
</feature>
<feature type="compositionally biased region" description="Basic and acidic residues" evidence="1">
    <location>
        <begin position="569"/>
        <end position="627"/>
    </location>
</feature>
<sequence length="860" mass="95433">MPHCQFSLACPNQSVPIIFHSVPRAKEKSRLLSQVVSSFHPRKMKVEIVAILLTLFARLAEPVPVERDDLIGEDRTTPVDELAALNNIVNNVGKPRTIVKEQSVEDHKATEEKSPTTTILKNVETSKPSVKPTKFLKPYQTEIKATPSAEEKTESSIGLKNIKPSPSFVDVQKIVSPAKLKVDHESKKKSEASSESKTIVVSVNKISLSKKGGNEQGSEETGKEGISASTLDGRTKNYNKENAKENVPSDTLARRTVDNQVNNDEELDLAAEGTDSKDLGVISSKKVSQTTGNGDQETTQENLKKMPKVTVEKVTDKIEDKDKDKKGVQITVEKIKENGDDDGTEEEDLESDEKKNEFQERTMVNQREITVKESKAIPAQEATNVLGNDENEEEDEEKDLGMVGIRADENTRSTKDDESQTKVMSLDTTGKRPQTAIPKVTVIKVETKEKENESEEHKLTKTPPLKVVEVTKVEGEKLTTVDKDKGGANKTAKIKEPQKNVTVTVKVAPQEDITESKRDQMQEEALEEKQLEEEDLKKISHERSNAVAGNQPSVLSDEAKDAGMSNGEAIDKPQGNEDLVGSKKTEQSMTSEEKDLMRNDEENTEEQKLTDRRSEVIPKDTIPKDKEDENELELENEKEQEMQALKDSPDIKKITQEFDKALKKERSKSQATTKAPKLTASVQLNETVDAHQSSEKVLTKTQSPKEPNTQVTQQENDSKEKLSVEERELAQLAESAMSDDKEAITTNKKQEKPGQPSMVTENQTTAPTEPTKATESIVVKVEKLSKEEVPVPKYGSGGLSSKKEPPQKENKPKVTNVTAAPNIKPDDKKVQENPVVKNDDKETDRNSEKGNEDELEAEAK</sequence>
<feature type="compositionally biased region" description="Acidic residues" evidence="1">
    <location>
        <begin position="389"/>
        <end position="398"/>
    </location>
</feature>
<feature type="region of interest" description="Disordered" evidence="1">
    <location>
        <begin position="481"/>
        <end position="860"/>
    </location>
</feature>
<protein>
    <submittedName>
        <fullName evidence="2">Uncharacterized protein</fullName>
    </submittedName>
</protein>
<feature type="compositionally biased region" description="Acidic residues" evidence="1">
    <location>
        <begin position="339"/>
        <end position="351"/>
    </location>
</feature>
<dbReference type="AlphaFoldDB" id="A0AAD9QPX9"/>
<accession>A0AAD9QPX9</accession>
<evidence type="ECO:0000313" key="3">
    <source>
        <dbReference type="Proteomes" id="UP001249851"/>
    </source>
</evidence>
<feature type="compositionally biased region" description="Polar residues" evidence="1">
    <location>
        <begin position="699"/>
        <end position="715"/>
    </location>
</feature>
<dbReference type="Proteomes" id="UP001249851">
    <property type="component" value="Unassembled WGS sequence"/>
</dbReference>
<feature type="region of interest" description="Disordered" evidence="1">
    <location>
        <begin position="102"/>
        <end position="127"/>
    </location>
</feature>
<feature type="region of interest" description="Disordered" evidence="1">
    <location>
        <begin position="320"/>
        <end position="440"/>
    </location>
</feature>
<feature type="compositionally biased region" description="Basic and acidic residues" evidence="1">
    <location>
        <begin position="406"/>
        <end position="420"/>
    </location>
</feature>
<feature type="compositionally biased region" description="Basic and acidic residues" evidence="1">
    <location>
        <begin position="535"/>
        <end position="544"/>
    </location>
</feature>
<feature type="compositionally biased region" description="Basic and acidic residues" evidence="1">
    <location>
        <begin position="688"/>
        <end position="698"/>
    </location>
</feature>
<organism evidence="2 3">
    <name type="scientific">Acropora cervicornis</name>
    <name type="common">Staghorn coral</name>
    <dbReference type="NCBI Taxonomy" id="6130"/>
    <lineage>
        <taxon>Eukaryota</taxon>
        <taxon>Metazoa</taxon>
        <taxon>Cnidaria</taxon>
        <taxon>Anthozoa</taxon>
        <taxon>Hexacorallia</taxon>
        <taxon>Scleractinia</taxon>
        <taxon>Astrocoeniina</taxon>
        <taxon>Acroporidae</taxon>
        <taxon>Acropora</taxon>
    </lineage>
</organism>
<name>A0AAD9QPX9_ACRCE</name>
<feature type="compositionally biased region" description="Basic and acidic residues" evidence="1">
    <location>
        <begin position="738"/>
        <end position="752"/>
    </location>
</feature>
<feature type="compositionally biased region" description="Polar residues" evidence="1">
    <location>
        <begin position="421"/>
        <end position="432"/>
    </location>
</feature>